<dbReference type="GO" id="GO:0005524">
    <property type="term" value="F:ATP binding"/>
    <property type="evidence" value="ECO:0007669"/>
    <property type="project" value="UniProtKB-UniRule"/>
</dbReference>
<proteinExistence type="inferred from homology"/>
<keyword evidence="10 14" id="KW-0547">Nucleotide-binding</keyword>
<evidence type="ECO:0000256" key="1">
    <source>
        <dbReference type="ARBA" id="ARBA00000312"/>
    </source>
</evidence>
<evidence type="ECO:0000256" key="9">
    <source>
        <dbReference type="ARBA" id="ARBA00022679"/>
    </source>
</evidence>
<evidence type="ECO:0000256" key="15">
    <source>
        <dbReference type="PIRSR" id="PIRSR006135-1"/>
    </source>
</evidence>
<dbReference type="PANTHER" id="PTHR34848:SF1">
    <property type="entry name" value="BIFUNCTIONAL ADENOSYLCOBALAMIN BIOSYNTHESIS PROTEIN COBU"/>
    <property type="match status" value="1"/>
</dbReference>
<dbReference type="GO" id="GO:0009236">
    <property type="term" value="P:cobalamin biosynthetic process"/>
    <property type="evidence" value="ECO:0007669"/>
    <property type="project" value="UniProtKB-UniRule"/>
</dbReference>
<evidence type="ECO:0000256" key="7">
    <source>
        <dbReference type="ARBA" id="ARBA00007490"/>
    </source>
</evidence>
<keyword evidence="9 14" id="KW-0808">Transferase</keyword>
<dbReference type="GO" id="GO:0043752">
    <property type="term" value="F:adenosylcobinamide kinase activity"/>
    <property type="evidence" value="ECO:0007669"/>
    <property type="project" value="UniProtKB-EC"/>
</dbReference>
<feature type="active site" description="GMP-histidine intermediate" evidence="15">
    <location>
        <position position="52"/>
    </location>
</feature>
<comment type="caution">
    <text evidence="17">The sequence shown here is derived from an EMBL/GenBank/DDBJ whole genome shotgun (WGS) entry which is preliminary data.</text>
</comment>
<comment type="pathway">
    <text evidence="6 14">Cofactor biosynthesis; adenosylcobalamin biosynthesis; adenosylcobalamin from cob(II)yrinate a,c-diamide: step 5/7.</text>
</comment>
<evidence type="ECO:0000256" key="5">
    <source>
        <dbReference type="ARBA" id="ARBA00004692"/>
    </source>
</evidence>
<keyword evidence="11 14" id="KW-0418">Kinase</keyword>
<dbReference type="GO" id="GO:0008820">
    <property type="term" value="F:cobinamide phosphate guanylyltransferase activity"/>
    <property type="evidence" value="ECO:0007669"/>
    <property type="project" value="UniProtKB-UniRule"/>
</dbReference>
<dbReference type="EC" id="2.7.1.156" evidence="14"/>
<evidence type="ECO:0000256" key="3">
    <source>
        <dbReference type="ARBA" id="ARBA00001522"/>
    </source>
</evidence>
<dbReference type="AlphaFoldDB" id="A0A2S6NGJ2"/>
<comment type="catalytic activity">
    <reaction evidence="3">
        <text>adenosylcob(III)inamide + GTP = adenosylcob(III)inamide phosphate + GDP + H(+)</text>
        <dbReference type="Rhea" id="RHEA:15765"/>
        <dbReference type="ChEBI" id="CHEBI:2480"/>
        <dbReference type="ChEBI" id="CHEBI:15378"/>
        <dbReference type="ChEBI" id="CHEBI:37565"/>
        <dbReference type="ChEBI" id="CHEBI:58189"/>
        <dbReference type="ChEBI" id="CHEBI:58502"/>
        <dbReference type="EC" id="2.7.1.156"/>
    </reaction>
</comment>
<evidence type="ECO:0000313" key="18">
    <source>
        <dbReference type="Proteomes" id="UP000239724"/>
    </source>
</evidence>
<dbReference type="InterPro" id="IPR003203">
    <property type="entry name" value="CobU/CobP"/>
</dbReference>
<evidence type="ECO:0000256" key="4">
    <source>
        <dbReference type="ARBA" id="ARBA00003889"/>
    </source>
</evidence>
<accession>A0A2S6NGJ2</accession>
<dbReference type="InterPro" id="IPR027417">
    <property type="entry name" value="P-loop_NTPase"/>
</dbReference>
<evidence type="ECO:0000256" key="13">
    <source>
        <dbReference type="ARBA" id="ARBA00023134"/>
    </source>
</evidence>
<dbReference type="Proteomes" id="UP000239724">
    <property type="component" value="Unassembled WGS sequence"/>
</dbReference>
<dbReference type="EC" id="2.7.7.62" evidence="14"/>
<evidence type="ECO:0000256" key="8">
    <source>
        <dbReference type="ARBA" id="ARBA00022573"/>
    </source>
</evidence>
<organism evidence="17 18">
    <name type="scientific">Rhodopila globiformis</name>
    <name type="common">Rhodopseudomonas globiformis</name>
    <dbReference type="NCBI Taxonomy" id="1071"/>
    <lineage>
        <taxon>Bacteria</taxon>
        <taxon>Pseudomonadati</taxon>
        <taxon>Pseudomonadota</taxon>
        <taxon>Alphaproteobacteria</taxon>
        <taxon>Acetobacterales</taxon>
        <taxon>Acetobacteraceae</taxon>
        <taxon>Rhodopila</taxon>
    </lineage>
</organism>
<reference evidence="17 18" key="1">
    <citation type="journal article" date="2018" name="Arch. Microbiol.">
        <title>New insights into the metabolic potential of the phototrophic purple bacterium Rhodopila globiformis DSM 161(T) from its draft genome sequence and evidence for a vanadium-dependent nitrogenase.</title>
        <authorList>
            <person name="Imhoff J.F."/>
            <person name="Rahn T."/>
            <person name="Kunzel S."/>
            <person name="Neulinger S.C."/>
        </authorList>
    </citation>
    <scope>NUCLEOTIDE SEQUENCE [LARGE SCALE GENOMIC DNA]</scope>
    <source>
        <strain evidence="17 18">DSM 161</strain>
    </source>
</reference>
<gene>
    <name evidence="17" type="ORF">CCS01_13755</name>
</gene>
<evidence type="ECO:0000256" key="12">
    <source>
        <dbReference type="ARBA" id="ARBA00022840"/>
    </source>
</evidence>
<protein>
    <recommendedName>
        <fullName evidence="14">Bifunctional adenosylcobalamin biosynthesis protein</fullName>
        <ecNumber evidence="14">2.7.1.156</ecNumber>
        <ecNumber evidence="14">2.7.7.62</ecNumber>
    </recommendedName>
</protein>
<evidence type="ECO:0000256" key="11">
    <source>
        <dbReference type="ARBA" id="ARBA00022777"/>
    </source>
</evidence>
<feature type="binding site" evidence="16">
    <location>
        <position position="64"/>
    </location>
    <ligand>
        <name>GTP</name>
        <dbReference type="ChEBI" id="CHEBI:37565"/>
    </ligand>
</feature>
<evidence type="ECO:0000256" key="14">
    <source>
        <dbReference type="PIRNR" id="PIRNR006135"/>
    </source>
</evidence>
<comment type="function">
    <text evidence="4 14">Catalyzes ATP-dependent phosphorylation of adenosylcobinamide and addition of GMP to adenosylcobinamide phosphate.</text>
</comment>
<evidence type="ECO:0000313" key="17">
    <source>
        <dbReference type="EMBL" id="PPQ33731.1"/>
    </source>
</evidence>
<dbReference type="Pfam" id="PF02283">
    <property type="entry name" value="CobU"/>
    <property type="match status" value="1"/>
</dbReference>
<comment type="catalytic activity">
    <reaction evidence="1 14">
        <text>adenosylcob(III)inamide + ATP = adenosylcob(III)inamide phosphate + ADP + H(+)</text>
        <dbReference type="Rhea" id="RHEA:15769"/>
        <dbReference type="ChEBI" id="CHEBI:2480"/>
        <dbReference type="ChEBI" id="CHEBI:15378"/>
        <dbReference type="ChEBI" id="CHEBI:30616"/>
        <dbReference type="ChEBI" id="CHEBI:58502"/>
        <dbReference type="ChEBI" id="CHEBI:456216"/>
        <dbReference type="EC" id="2.7.1.156"/>
    </reaction>
</comment>
<dbReference type="SUPFAM" id="SSF52540">
    <property type="entry name" value="P-loop containing nucleoside triphosphate hydrolases"/>
    <property type="match status" value="1"/>
</dbReference>
<comment type="catalytic activity">
    <reaction evidence="2 14">
        <text>adenosylcob(III)inamide phosphate + GTP + H(+) = adenosylcob(III)inamide-GDP + diphosphate</text>
        <dbReference type="Rhea" id="RHEA:22712"/>
        <dbReference type="ChEBI" id="CHEBI:15378"/>
        <dbReference type="ChEBI" id="CHEBI:33019"/>
        <dbReference type="ChEBI" id="CHEBI:37565"/>
        <dbReference type="ChEBI" id="CHEBI:58502"/>
        <dbReference type="ChEBI" id="CHEBI:60487"/>
        <dbReference type="EC" id="2.7.7.62"/>
    </reaction>
</comment>
<comment type="similarity">
    <text evidence="7 14">Belongs to the CobU/CobP family.</text>
</comment>
<comment type="pathway">
    <text evidence="5 14">Cofactor biosynthesis; adenosylcobalamin biosynthesis; adenosylcobalamin from cob(II)yrinate a,c-diamide: step 6/7.</text>
</comment>
<evidence type="ECO:0000256" key="2">
    <source>
        <dbReference type="ARBA" id="ARBA00000711"/>
    </source>
</evidence>
<evidence type="ECO:0000256" key="6">
    <source>
        <dbReference type="ARBA" id="ARBA00005159"/>
    </source>
</evidence>
<dbReference type="PANTHER" id="PTHR34848">
    <property type="match status" value="1"/>
</dbReference>
<keyword evidence="12 14" id="KW-0067">ATP-binding</keyword>
<keyword evidence="18" id="KW-1185">Reference proteome</keyword>
<dbReference type="CDD" id="cd00544">
    <property type="entry name" value="CobU"/>
    <property type="match status" value="1"/>
</dbReference>
<dbReference type="GO" id="GO:0005525">
    <property type="term" value="F:GTP binding"/>
    <property type="evidence" value="ECO:0007669"/>
    <property type="project" value="UniProtKB-UniRule"/>
</dbReference>
<dbReference type="RefSeq" id="WP_104519416.1">
    <property type="nucleotide sequence ID" value="NZ_NHRY01000139.1"/>
</dbReference>
<name>A0A2S6NGJ2_RHOGL</name>
<dbReference type="EMBL" id="NHRY01000139">
    <property type="protein sequence ID" value="PPQ33731.1"/>
    <property type="molecule type" value="Genomic_DNA"/>
</dbReference>
<evidence type="ECO:0000256" key="10">
    <source>
        <dbReference type="ARBA" id="ARBA00022741"/>
    </source>
</evidence>
<keyword evidence="8 14" id="KW-0169">Cobalamin biosynthesis</keyword>
<dbReference type="Gene3D" id="3.40.50.300">
    <property type="entry name" value="P-loop containing nucleotide triphosphate hydrolases"/>
    <property type="match status" value="1"/>
</dbReference>
<feature type="binding site" evidence="16">
    <location>
        <position position="86"/>
    </location>
    <ligand>
        <name>GTP</name>
        <dbReference type="ChEBI" id="CHEBI:37565"/>
    </ligand>
</feature>
<dbReference type="OrthoDB" id="9788370at2"/>
<keyword evidence="13 14" id="KW-0342">GTP-binding</keyword>
<dbReference type="UniPathway" id="UPA00148">
    <property type="reaction ID" value="UER00236"/>
</dbReference>
<evidence type="ECO:0000256" key="16">
    <source>
        <dbReference type="PIRSR" id="PIRSR006135-2"/>
    </source>
</evidence>
<dbReference type="PIRSF" id="PIRSF006135">
    <property type="entry name" value="CobU"/>
    <property type="match status" value="1"/>
</dbReference>
<feature type="binding site" evidence="16">
    <location>
        <begin position="9"/>
        <end position="16"/>
    </location>
    <ligand>
        <name>GTP</name>
        <dbReference type="ChEBI" id="CHEBI:37565"/>
    </ligand>
</feature>
<sequence length="172" mass="18625">MAELTFLTGPVRSGKSARAVDIARAWGDGVVFIATWQTDPDDADMLERVRRHQTERPPGWRTLEAPADIAAALDALSPPPAGVLLDSIVLWAAARFDQPDAAILDAWSALLHRLRAAPYPVVIVGDEIGWSPVPMDAALRRFRDLTGWLGQRTAAAATEAWLLVAGCPVQLK</sequence>